<dbReference type="EMBL" id="CP053661">
    <property type="protein sequence ID" value="QKD82390.1"/>
    <property type="molecule type" value="Genomic_DNA"/>
</dbReference>
<proteinExistence type="predicted"/>
<dbReference type="PIRSF" id="PIRSF026760">
    <property type="entry name" value="UCP026760"/>
    <property type="match status" value="1"/>
</dbReference>
<dbReference type="PANTHER" id="PTHR40690:SF1">
    <property type="entry name" value="DUF1611 DOMAIN-CONTAINING PROTEIN"/>
    <property type="match status" value="1"/>
</dbReference>
<feature type="domain" description="D-glutamate N-acetyltransferase-like C-terminal" evidence="1">
    <location>
        <begin position="141"/>
        <end position="341"/>
    </location>
</feature>
<dbReference type="Gene3D" id="3.40.50.300">
    <property type="entry name" value="P-loop containing nucleotide triphosphate hydrolases"/>
    <property type="match status" value="1"/>
</dbReference>
<dbReference type="Proteomes" id="UP000505210">
    <property type="component" value="Chromosome"/>
</dbReference>
<sequence length="347" mass="36715">MMLTAESRVAILLHEGTQGSHGKTGLSLLRYSDIPIVAVIDQAAVGRSLLEITGIPRDVPIVASVREALAYSPTVLTIGIAPSGGALPDAWWQEVKDGVAAGLSVVNGLHTPMATAPDLRDLVRDGQWIWDVRQEPPGLTVGGGKARSLSCKRVLTVGTDMSVGKMSASLELDRACRARGLRSRFIATGQTGLMLGHDGIPLDAVRIDFAAGAVEQAVLRNAPNQDILHIEGQGSLMNPASTATLPLMRGSQPTHLVLVHRAGQTEIRSFPGFHIPPLPEVIQVYETIVHAGGTFAPTKVVAIALNTFHLDEAAAQRAIAQTQDETGLPCTDVIRFGAEGILEVVLD</sequence>
<dbReference type="Pfam" id="PF17396">
    <property type="entry name" value="DUF1611_N"/>
    <property type="match status" value="1"/>
</dbReference>
<dbReference type="PANTHER" id="PTHR40690">
    <property type="entry name" value="GLL3100 PROTEIN"/>
    <property type="match status" value="1"/>
</dbReference>
<dbReference type="InterPro" id="IPR027417">
    <property type="entry name" value="P-loop_NTPase"/>
</dbReference>
<dbReference type="KEGG" id="theu:HPC62_09535"/>
<dbReference type="InterPro" id="IPR035086">
    <property type="entry name" value="DgcN-like_C"/>
</dbReference>
<keyword evidence="4" id="KW-1185">Reference proteome</keyword>
<evidence type="ECO:0000313" key="3">
    <source>
        <dbReference type="EMBL" id="QKD82390.1"/>
    </source>
</evidence>
<evidence type="ECO:0000313" key="4">
    <source>
        <dbReference type="Proteomes" id="UP000505210"/>
    </source>
</evidence>
<dbReference type="AlphaFoldDB" id="A0A6M8BDN3"/>
<protein>
    <submittedName>
        <fullName evidence="3">DUF1611 domain-containing protein</fullName>
    </submittedName>
</protein>
<accession>A0A6M8BDN3</accession>
<feature type="domain" description="D-glutamate N-acetyltransferase-like N-terminal" evidence="2">
    <location>
        <begin position="45"/>
        <end position="134"/>
    </location>
</feature>
<organism evidence="3 4">
    <name type="scientific">Thermoleptolyngbya sichuanensis A183</name>
    <dbReference type="NCBI Taxonomy" id="2737172"/>
    <lineage>
        <taxon>Bacteria</taxon>
        <taxon>Bacillati</taxon>
        <taxon>Cyanobacteriota</taxon>
        <taxon>Cyanophyceae</taxon>
        <taxon>Oculatellales</taxon>
        <taxon>Oculatellaceae</taxon>
        <taxon>Thermoleptolyngbya</taxon>
        <taxon>Thermoleptolyngbya sichuanensis</taxon>
    </lineage>
</organism>
<name>A0A6M8BDN3_9CYAN</name>
<evidence type="ECO:0000259" key="2">
    <source>
        <dbReference type="Pfam" id="PF17396"/>
    </source>
</evidence>
<dbReference type="InterPro" id="IPR035402">
    <property type="entry name" value="DgcN-like_N"/>
</dbReference>
<dbReference type="InterPro" id="IPR011669">
    <property type="entry name" value="DgcN-like"/>
</dbReference>
<gene>
    <name evidence="3" type="ORF">HPC62_09535</name>
</gene>
<dbReference type="Gene3D" id="3.40.50.720">
    <property type="entry name" value="NAD(P)-binding Rossmann-like Domain"/>
    <property type="match status" value="1"/>
</dbReference>
<dbReference type="Pfam" id="PF07755">
    <property type="entry name" value="DUF1611"/>
    <property type="match status" value="1"/>
</dbReference>
<evidence type="ECO:0000259" key="1">
    <source>
        <dbReference type="Pfam" id="PF07755"/>
    </source>
</evidence>
<dbReference type="SUPFAM" id="SSF52540">
    <property type="entry name" value="P-loop containing nucleoside triphosphate hydrolases"/>
    <property type="match status" value="1"/>
</dbReference>
<reference evidence="3 4" key="1">
    <citation type="submission" date="2020-05" db="EMBL/GenBank/DDBJ databases">
        <title>Complete genome sequence of of a novel Thermoleptolyngbya strain isolated from hot springs of Ganzi, Sichuan China.</title>
        <authorList>
            <person name="Tang J."/>
            <person name="Daroch M."/>
            <person name="Li L."/>
            <person name="Waleron K."/>
            <person name="Waleron M."/>
            <person name="Waleron M."/>
        </authorList>
    </citation>
    <scope>NUCLEOTIDE SEQUENCE [LARGE SCALE GENOMIC DNA]</scope>
    <source>
        <strain evidence="3 4">PKUAC-SCTA183</strain>
    </source>
</reference>
<dbReference type="RefSeq" id="WP_172355149.1">
    <property type="nucleotide sequence ID" value="NZ_CP053661.1"/>
</dbReference>